<reference evidence="2 3" key="1">
    <citation type="journal article" date="2016" name="Appl. Environ. Microbiol.">
        <title>Function and Phylogeny of Bacterial Butyryl Coenzyme A:Acetate Transferases and Their Diversity in the Proximal Colon of Swine.</title>
        <authorList>
            <person name="Trachsel J."/>
            <person name="Bayles D.O."/>
            <person name="Looft T."/>
            <person name="Levine U.Y."/>
            <person name="Allen H.K."/>
        </authorList>
    </citation>
    <scope>NUCLEOTIDE SEQUENCE [LARGE SCALE GENOMIC DNA]</scope>
    <source>
        <strain evidence="2 3">35-6-1</strain>
    </source>
</reference>
<dbReference type="Proteomes" id="UP000187166">
    <property type="component" value="Unassembled WGS sequence"/>
</dbReference>
<gene>
    <name evidence="2" type="ORF">BIV18_06040</name>
</gene>
<dbReference type="InterPro" id="IPR002563">
    <property type="entry name" value="Flavin_Rdtase-like_dom"/>
</dbReference>
<name>A0A1U7M096_9FIRM</name>
<dbReference type="EMBL" id="MJIH01000001">
    <property type="protein sequence ID" value="OLR65102.1"/>
    <property type="molecule type" value="Genomic_DNA"/>
</dbReference>
<dbReference type="SUPFAM" id="SSF50475">
    <property type="entry name" value="FMN-binding split barrel"/>
    <property type="match status" value="1"/>
</dbReference>
<protein>
    <submittedName>
        <fullName evidence="2">Flavin reductase</fullName>
    </submittedName>
</protein>
<feature type="domain" description="Flavin reductase like" evidence="1">
    <location>
        <begin position="19"/>
        <end position="172"/>
    </location>
</feature>
<dbReference type="GO" id="GO:0010181">
    <property type="term" value="F:FMN binding"/>
    <property type="evidence" value="ECO:0007669"/>
    <property type="project" value="InterPro"/>
</dbReference>
<proteinExistence type="predicted"/>
<dbReference type="Gene3D" id="2.30.110.10">
    <property type="entry name" value="Electron Transport, Fmn-binding Protein, Chain A"/>
    <property type="match status" value="1"/>
</dbReference>
<dbReference type="AlphaFoldDB" id="A0A1U7M096"/>
<dbReference type="PANTHER" id="PTHR43812:SF2">
    <property type="entry name" value="FLAVIN REDUCTASE LIKE DOMAIN-CONTAINING PROTEIN"/>
    <property type="match status" value="1"/>
</dbReference>
<dbReference type="PANTHER" id="PTHR43812">
    <property type="entry name" value="BLR2425 PROTEIN"/>
    <property type="match status" value="1"/>
</dbReference>
<dbReference type="InterPro" id="IPR012349">
    <property type="entry name" value="Split_barrel_FMN-bd"/>
</dbReference>
<evidence type="ECO:0000259" key="1">
    <source>
        <dbReference type="SMART" id="SM00903"/>
    </source>
</evidence>
<dbReference type="SMART" id="SM00903">
    <property type="entry name" value="Flavin_Reduct"/>
    <property type="match status" value="1"/>
</dbReference>
<evidence type="ECO:0000313" key="2">
    <source>
        <dbReference type="EMBL" id="OLR65102.1"/>
    </source>
</evidence>
<accession>A0A1U7M096</accession>
<keyword evidence="3" id="KW-1185">Reference proteome</keyword>
<comment type="caution">
    <text evidence="2">The sequence shown here is derived from an EMBL/GenBank/DDBJ whole genome shotgun (WGS) entry which is preliminary data.</text>
</comment>
<dbReference type="GO" id="GO:0016646">
    <property type="term" value="F:oxidoreductase activity, acting on the CH-NH group of donors, NAD or NADP as acceptor"/>
    <property type="evidence" value="ECO:0007669"/>
    <property type="project" value="UniProtKB-ARBA"/>
</dbReference>
<dbReference type="Pfam" id="PF01613">
    <property type="entry name" value="Flavin_Reduct"/>
    <property type="match status" value="1"/>
</dbReference>
<sequence>MFYEPKKNNHGLKKNPFKSCTIPRAIGWISTKNIDGTDNIAPYSQFTNLTFDPPLILFSANQNVFDDRKNTVKNIERTGEFVYNMVSEDLAEAMNKSSIAKLPKGFKDKFEYCGLEKVSSKIVDVARVKESPVQYEIKYVQTIRLPGIDTINTIDIIIGEVVGIHIKDEFITDGDKVDVCKIRPIARLGYFDFTVVDNSFTMDTPKIDPEKQALVDKGLEGIAGK</sequence>
<evidence type="ECO:0000313" key="3">
    <source>
        <dbReference type="Proteomes" id="UP000187166"/>
    </source>
</evidence>
<organism evidence="2 3">
    <name type="scientific">Peptoniphilus porci</name>
    <dbReference type="NCBI Taxonomy" id="2652280"/>
    <lineage>
        <taxon>Bacteria</taxon>
        <taxon>Bacillati</taxon>
        <taxon>Bacillota</taxon>
        <taxon>Tissierellia</taxon>
        <taxon>Tissierellales</taxon>
        <taxon>Peptoniphilaceae</taxon>
        <taxon>Peptoniphilus</taxon>
    </lineage>
</organism>
<dbReference type="STRING" id="1465756.BIV18_06040"/>